<dbReference type="Proteomes" id="UP000034952">
    <property type="component" value="Unassembled WGS sequence"/>
</dbReference>
<comment type="caution">
    <text evidence="2">The sequence shown here is derived from an EMBL/GenBank/DDBJ whole genome shotgun (WGS) entry which is preliminary data.</text>
</comment>
<evidence type="ECO:0000256" key="1">
    <source>
        <dbReference type="SAM" id="Phobius"/>
    </source>
</evidence>
<gene>
    <name evidence="2" type="ORF">UR64_C0013G0023</name>
</gene>
<evidence type="ECO:0000313" key="2">
    <source>
        <dbReference type="EMBL" id="KKP66064.1"/>
    </source>
</evidence>
<dbReference type="SUPFAM" id="SSF52833">
    <property type="entry name" value="Thioredoxin-like"/>
    <property type="match status" value="1"/>
</dbReference>
<keyword evidence="1" id="KW-0472">Membrane</keyword>
<feature type="transmembrane region" description="Helical" evidence="1">
    <location>
        <begin position="6"/>
        <end position="24"/>
    </location>
</feature>
<reference evidence="2 3" key="1">
    <citation type="journal article" date="2015" name="Nature">
        <title>rRNA introns, odd ribosomes, and small enigmatic genomes across a large radiation of phyla.</title>
        <authorList>
            <person name="Brown C.T."/>
            <person name="Hug L.A."/>
            <person name="Thomas B.C."/>
            <person name="Sharon I."/>
            <person name="Castelle C.J."/>
            <person name="Singh A."/>
            <person name="Wilkins M.J."/>
            <person name="Williams K.H."/>
            <person name="Banfield J.F."/>
        </authorList>
    </citation>
    <scope>NUCLEOTIDE SEQUENCE [LARGE SCALE GENOMIC DNA]</scope>
</reference>
<keyword evidence="1" id="KW-0812">Transmembrane</keyword>
<sequence length="188" mass="21208">MKTKFFVVFIVVTVIVVGGLGVFVNRDTSGPSKYDGLAKALKDKGAEFYGAFWCPHCQEQKAEFGTSKKYLPYIECANTDNTVKQICIDEKIEGYPTWRFKDGITINSEKEPLICEIKTDKNVGPEFCKDRSSQYYRTWIFPDYGFSVRSPIDPIKDGIIWKFPSGAEASGKMPLSSLAEQIQFSLPQ</sequence>
<keyword evidence="1" id="KW-1133">Transmembrane helix</keyword>
<dbReference type="PANTHER" id="PTHR34573:SF1">
    <property type="entry name" value="VITAMIN K EPOXIDE REDUCTASE DOMAIN-CONTAINING PROTEIN"/>
    <property type="match status" value="1"/>
</dbReference>
<dbReference type="EMBL" id="LBPY01000013">
    <property type="protein sequence ID" value="KKP66064.1"/>
    <property type="molecule type" value="Genomic_DNA"/>
</dbReference>
<protein>
    <submittedName>
        <fullName evidence="2">Vitamin K epoxide reductase</fullName>
    </submittedName>
</protein>
<dbReference type="AlphaFoldDB" id="A0A0G0B9J7"/>
<accession>A0A0G0B9J7</accession>
<organism evidence="2 3">
    <name type="scientific">Candidatus Nomurabacteria bacterium GW2011_GWE1_35_16</name>
    <dbReference type="NCBI Taxonomy" id="1618761"/>
    <lineage>
        <taxon>Bacteria</taxon>
        <taxon>Candidatus Nomuraibacteriota</taxon>
    </lineage>
</organism>
<dbReference type="Gene3D" id="3.40.30.10">
    <property type="entry name" value="Glutaredoxin"/>
    <property type="match status" value="1"/>
</dbReference>
<evidence type="ECO:0000313" key="3">
    <source>
        <dbReference type="Proteomes" id="UP000034952"/>
    </source>
</evidence>
<dbReference type="InterPro" id="IPR036249">
    <property type="entry name" value="Thioredoxin-like_sf"/>
</dbReference>
<name>A0A0G0B9J7_9BACT</name>
<proteinExistence type="predicted"/>
<dbReference type="PANTHER" id="PTHR34573">
    <property type="entry name" value="VKC DOMAIN-CONTAINING PROTEIN"/>
    <property type="match status" value="1"/>
</dbReference>